<dbReference type="PROSITE" id="PS00144">
    <property type="entry name" value="ASN_GLN_ASE_1"/>
    <property type="match status" value="1"/>
</dbReference>
<dbReference type="SFLD" id="SFLDS00057">
    <property type="entry name" value="Glutaminase/Asparaginase"/>
    <property type="match status" value="1"/>
</dbReference>
<dbReference type="PRINTS" id="PR00139">
    <property type="entry name" value="ASNGLNASE"/>
</dbReference>
<dbReference type="SUPFAM" id="SSF53774">
    <property type="entry name" value="Glutaminase/Asparaginase"/>
    <property type="match status" value="1"/>
</dbReference>
<organism evidence="9 10">
    <name type="scientific">Virgibacillus alimentarius</name>
    <dbReference type="NCBI Taxonomy" id="698769"/>
    <lineage>
        <taxon>Bacteria</taxon>
        <taxon>Bacillati</taxon>
        <taxon>Bacillota</taxon>
        <taxon>Bacilli</taxon>
        <taxon>Bacillales</taxon>
        <taxon>Bacillaceae</taxon>
        <taxon>Virgibacillus</taxon>
    </lineage>
</organism>
<dbReference type="InterPro" id="IPR006034">
    <property type="entry name" value="Asparaginase/glutaminase-like"/>
</dbReference>
<dbReference type="PANTHER" id="PTHR11707">
    <property type="entry name" value="L-ASPARAGINASE"/>
    <property type="match status" value="1"/>
</dbReference>
<comment type="caution">
    <text evidence="9">The sequence shown here is derived from an EMBL/GenBank/DDBJ whole genome shotgun (WGS) entry which is preliminary data.</text>
</comment>
<dbReference type="Gene3D" id="3.40.50.40">
    <property type="match status" value="1"/>
</dbReference>
<dbReference type="SMART" id="SM00870">
    <property type="entry name" value="Asparaginase"/>
    <property type="match status" value="1"/>
</dbReference>
<dbReference type="InterPro" id="IPR027475">
    <property type="entry name" value="Asparaginase/glutaminase_AS2"/>
</dbReference>
<comment type="similarity">
    <text evidence="1">Belongs to the asparaginase 1 family.</text>
</comment>
<feature type="active site" evidence="5">
    <location>
        <position position="15"/>
    </location>
</feature>
<evidence type="ECO:0000259" key="8">
    <source>
        <dbReference type="Pfam" id="PF17763"/>
    </source>
</evidence>
<name>A0ABS4S4I1_9BACI</name>
<evidence type="ECO:0000256" key="4">
    <source>
        <dbReference type="ARBA" id="ARBA00049366"/>
    </source>
</evidence>
<dbReference type="Pfam" id="PF17763">
    <property type="entry name" value="Asparaginase_C"/>
    <property type="match status" value="1"/>
</dbReference>
<accession>A0ABS4S4I1</accession>
<dbReference type="InterPro" id="IPR020827">
    <property type="entry name" value="Asparaginase/glutaminase_AS1"/>
</dbReference>
<dbReference type="InterPro" id="IPR027474">
    <property type="entry name" value="L-asparaginase_N"/>
</dbReference>
<proteinExistence type="inferred from homology"/>
<evidence type="ECO:0000313" key="9">
    <source>
        <dbReference type="EMBL" id="MBP2256398.1"/>
    </source>
</evidence>
<feature type="domain" description="Asparaginase/glutaminase C-terminal" evidence="8">
    <location>
        <begin position="207"/>
        <end position="322"/>
    </location>
</feature>
<feature type="active site" evidence="6">
    <location>
        <position position="89"/>
    </location>
</feature>
<dbReference type="InterPro" id="IPR036152">
    <property type="entry name" value="Asp/glu_Ase-like_sf"/>
</dbReference>
<dbReference type="PANTHER" id="PTHR11707:SF28">
    <property type="entry name" value="60 KDA LYSOPHOSPHOLIPASE"/>
    <property type="match status" value="1"/>
</dbReference>
<dbReference type="InterPro" id="IPR037152">
    <property type="entry name" value="L-asparaginase_N_sf"/>
</dbReference>
<keyword evidence="3 9" id="KW-0378">Hydrolase</keyword>
<keyword evidence="10" id="KW-1185">Reference proteome</keyword>
<dbReference type="PIRSF" id="PIRSF500176">
    <property type="entry name" value="L_ASNase"/>
    <property type="match status" value="1"/>
</dbReference>
<evidence type="ECO:0000256" key="5">
    <source>
        <dbReference type="PROSITE-ProRule" id="PRU10099"/>
    </source>
</evidence>
<evidence type="ECO:0000256" key="2">
    <source>
        <dbReference type="ARBA" id="ARBA00012920"/>
    </source>
</evidence>
<dbReference type="Pfam" id="PF00710">
    <property type="entry name" value="Asparaginase"/>
    <property type="match status" value="1"/>
</dbReference>
<dbReference type="InterPro" id="IPR027473">
    <property type="entry name" value="L-asparaginase_C"/>
</dbReference>
<feature type="domain" description="L-asparaginase N-terminal" evidence="7">
    <location>
        <begin position="6"/>
        <end position="192"/>
    </location>
</feature>
<dbReference type="InterPro" id="IPR004550">
    <property type="entry name" value="AsnASE_II"/>
</dbReference>
<reference evidence="9 10" key="1">
    <citation type="submission" date="2021-03" db="EMBL/GenBank/DDBJ databases">
        <title>Genomic Encyclopedia of Type Strains, Phase IV (KMG-IV): sequencing the most valuable type-strain genomes for metagenomic binning, comparative biology and taxonomic classification.</title>
        <authorList>
            <person name="Goeker M."/>
        </authorList>
    </citation>
    <scope>NUCLEOTIDE SEQUENCE [LARGE SCALE GENOMIC DNA]</scope>
    <source>
        <strain evidence="9 10">DSM 25790</strain>
    </source>
</reference>
<dbReference type="InterPro" id="IPR040919">
    <property type="entry name" value="Asparaginase_C"/>
</dbReference>
<evidence type="ECO:0000313" key="10">
    <source>
        <dbReference type="Proteomes" id="UP001519294"/>
    </source>
</evidence>
<evidence type="ECO:0000256" key="3">
    <source>
        <dbReference type="ARBA" id="ARBA00022801"/>
    </source>
</evidence>
<gene>
    <name evidence="9" type="ORF">J2Z81_000330</name>
</gene>
<sequence>MRTIKNILIIHTGGTISMLENKKNGEVTTSDKHPLTNLSALLHNYANVDELIEFHLPSPHITPKHMLKLAKKIEQKIVYYDGIVITHGTDTLEETAYFLDLVLKTSKPIILTGAMRSSNEIGSDAMYNLISSIRVASENKASNNGVLVVMNDEIHAARNVTKTSTSNIATFQSPQYGPMGIVTKESIFFHHRIHRSRKHSVADVNKNVFLLKAFAGMDEKLLNAVRQTHPDGIVVEGLGQGNLPIETIPPLQQMVDSNIPVVLVSRCYQGIVQPTYAYEGGGKRLREMGVIFTNGLSGPKARIKLLIALEETNETNLVRRMFEEDL</sequence>
<dbReference type="EC" id="3.5.1.1" evidence="2"/>
<dbReference type="EMBL" id="JAGIKX010000001">
    <property type="protein sequence ID" value="MBP2256398.1"/>
    <property type="molecule type" value="Genomic_DNA"/>
</dbReference>
<dbReference type="PIRSF" id="PIRSF001220">
    <property type="entry name" value="L-ASNase_gatD"/>
    <property type="match status" value="1"/>
</dbReference>
<evidence type="ECO:0000256" key="1">
    <source>
        <dbReference type="ARBA" id="ARBA00010518"/>
    </source>
</evidence>
<dbReference type="PROSITE" id="PS51732">
    <property type="entry name" value="ASN_GLN_ASE_3"/>
    <property type="match status" value="1"/>
</dbReference>
<evidence type="ECO:0000259" key="7">
    <source>
        <dbReference type="Pfam" id="PF00710"/>
    </source>
</evidence>
<dbReference type="PROSITE" id="PS00917">
    <property type="entry name" value="ASN_GLN_ASE_2"/>
    <property type="match status" value="1"/>
</dbReference>
<evidence type="ECO:0000256" key="6">
    <source>
        <dbReference type="PROSITE-ProRule" id="PRU10100"/>
    </source>
</evidence>
<dbReference type="Proteomes" id="UP001519294">
    <property type="component" value="Unassembled WGS sequence"/>
</dbReference>
<protein>
    <recommendedName>
        <fullName evidence="2">asparaginase</fullName>
        <ecNumber evidence="2">3.5.1.1</ecNumber>
    </recommendedName>
</protein>
<dbReference type="Gene3D" id="3.40.50.1170">
    <property type="entry name" value="L-asparaginase, N-terminal domain"/>
    <property type="match status" value="1"/>
</dbReference>
<dbReference type="GO" id="GO:0004067">
    <property type="term" value="F:asparaginase activity"/>
    <property type="evidence" value="ECO:0007669"/>
    <property type="project" value="UniProtKB-EC"/>
</dbReference>
<dbReference type="CDD" id="cd08964">
    <property type="entry name" value="L-asparaginase_II"/>
    <property type="match status" value="1"/>
</dbReference>
<comment type="catalytic activity">
    <reaction evidence="4">
        <text>L-asparagine + H2O = L-aspartate + NH4(+)</text>
        <dbReference type="Rhea" id="RHEA:21016"/>
        <dbReference type="ChEBI" id="CHEBI:15377"/>
        <dbReference type="ChEBI" id="CHEBI:28938"/>
        <dbReference type="ChEBI" id="CHEBI:29991"/>
        <dbReference type="ChEBI" id="CHEBI:58048"/>
        <dbReference type="EC" id="3.5.1.1"/>
    </reaction>
</comment>